<organism evidence="6 7">
    <name type="scientific">Iamia majanohamensis</name>
    <dbReference type="NCBI Taxonomy" id="467976"/>
    <lineage>
        <taxon>Bacteria</taxon>
        <taxon>Bacillati</taxon>
        <taxon>Actinomycetota</taxon>
        <taxon>Acidimicrobiia</taxon>
        <taxon>Acidimicrobiales</taxon>
        <taxon>Iamiaceae</taxon>
        <taxon>Iamia</taxon>
    </lineage>
</organism>
<evidence type="ECO:0000256" key="2">
    <source>
        <dbReference type="ARBA" id="ARBA00023125"/>
    </source>
</evidence>
<dbReference type="PANTHER" id="PTHR30055:SF234">
    <property type="entry name" value="HTH-TYPE TRANSCRIPTIONAL REGULATOR BETI"/>
    <property type="match status" value="1"/>
</dbReference>
<dbReference type="Proteomes" id="UP001216390">
    <property type="component" value="Chromosome"/>
</dbReference>
<keyword evidence="2 4" id="KW-0238">DNA-binding</keyword>
<keyword evidence="1" id="KW-0805">Transcription regulation</keyword>
<dbReference type="InterPro" id="IPR009057">
    <property type="entry name" value="Homeodomain-like_sf"/>
</dbReference>
<proteinExistence type="predicted"/>
<protein>
    <submittedName>
        <fullName evidence="6">Helix-turn-helix domain containing protein</fullName>
    </submittedName>
</protein>
<dbReference type="Gene3D" id="1.10.357.10">
    <property type="entry name" value="Tetracycline Repressor, domain 2"/>
    <property type="match status" value="1"/>
</dbReference>
<feature type="DNA-binding region" description="H-T-H motif" evidence="4">
    <location>
        <begin position="30"/>
        <end position="49"/>
    </location>
</feature>
<accession>A0AAF0BQV0</accession>
<gene>
    <name evidence="6" type="ORF">PO878_12880</name>
</gene>
<dbReference type="KEGG" id="ima:PO878_12880"/>
<feature type="domain" description="HTH tetR-type" evidence="5">
    <location>
        <begin position="7"/>
        <end position="67"/>
    </location>
</feature>
<keyword evidence="3" id="KW-0804">Transcription</keyword>
<dbReference type="InterPro" id="IPR050109">
    <property type="entry name" value="HTH-type_TetR-like_transc_reg"/>
</dbReference>
<reference evidence="6" key="1">
    <citation type="submission" date="2023-01" db="EMBL/GenBank/DDBJ databases">
        <title>The diversity of Class Acidimicrobiia in South China Sea sediment environments and the proposal of Iamia marina sp. nov., a novel species of the genus Iamia.</title>
        <authorList>
            <person name="He Y."/>
            <person name="Tian X."/>
        </authorList>
    </citation>
    <scope>NUCLEOTIDE SEQUENCE</scope>
    <source>
        <strain evidence="6">DSM 19957</strain>
    </source>
</reference>
<dbReference type="PANTHER" id="PTHR30055">
    <property type="entry name" value="HTH-TYPE TRANSCRIPTIONAL REGULATOR RUTR"/>
    <property type="match status" value="1"/>
</dbReference>
<dbReference type="SUPFAM" id="SSF46689">
    <property type="entry name" value="Homeodomain-like"/>
    <property type="match status" value="1"/>
</dbReference>
<dbReference type="RefSeq" id="WP_272734916.1">
    <property type="nucleotide sequence ID" value="NZ_CP116942.1"/>
</dbReference>
<keyword evidence="7" id="KW-1185">Reference proteome</keyword>
<name>A0AAF0BQV0_9ACTN</name>
<sequence length="205" mass="22045">MPPAVTTPTQERALDAALELVGRWGLTKTTLADVARTAGMGRATLYRAFPGGRDELVVLLGQREVACFLDVVARAMDAAPDLTAALADGLHAAVAHLEHHQAARFVLEHEPELAVPVLGFTEMERLLIVARRALAPHVVAHLPADGAERAGWAVEWIARMFLSSLVTTTPEFDLSDRATCHRLVSRYLTPALAPVAPTPTVRTPA</sequence>
<evidence type="ECO:0000259" key="5">
    <source>
        <dbReference type="PROSITE" id="PS50977"/>
    </source>
</evidence>
<dbReference type="PROSITE" id="PS50977">
    <property type="entry name" value="HTH_TETR_2"/>
    <property type="match status" value="1"/>
</dbReference>
<dbReference type="GO" id="GO:0003700">
    <property type="term" value="F:DNA-binding transcription factor activity"/>
    <property type="evidence" value="ECO:0007669"/>
    <property type="project" value="TreeGrafter"/>
</dbReference>
<evidence type="ECO:0000313" key="6">
    <source>
        <dbReference type="EMBL" id="WCO65391.1"/>
    </source>
</evidence>
<evidence type="ECO:0000256" key="4">
    <source>
        <dbReference type="PROSITE-ProRule" id="PRU00335"/>
    </source>
</evidence>
<evidence type="ECO:0000256" key="1">
    <source>
        <dbReference type="ARBA" id="ARBA00023015"/>
    </source>
</evidence>
<dbReference type="GO" id="GO:0000976">
    <property type="term" value="F:transcription cis-regulatory region binding"/>
    <property type="evidence" value="ECO:0007669"/>
    <property type="project" value="TreeGrafter"/>
</dbReference>
<evidence type="ECO:0000256" key="3">
    <source>
        <dbReference type="ARBA" id="ARBA00023163"/>
    </source>
</evidence>
<dbReference type="AlphaFoldDB" id="A0AAF0BQV0"/>
<dbReference type="EMBL" id="CP116942">
    <property type="protein sequence ID" value="WCO65391.1"/>
    <property type="molecule type" value="Genomic_DNA"/>
</dbReference>
<evidence type="ECO:0000313" key="7">
    <source>
        <dbReference type="Proteomes" id="UP001216390"/>
    </source>
</evidence>
<dbReference type="InterPro" id="IPR001647">
    <property type="entry name" value="HTH_TetR"/>
</dbReference>
<dbReference type="Pfam" id="PF00440">
    <property type="entry name" value="TetR_N"/>
    <property type="match status" value="1"/>
</dbReference>